<keyword evidence="3" id="KW-0520">NAD</keyword>
<keyword evidence="5" id="KW-1185">Reference proteome</keyword>
<dbReference type="PANTHER" id="PTHR43477">
    <property type="entry name" value="DIHYDROANTICAPSIN 7-DEHYDROGENASE"/>
    <property type="match status" value="1"/>
</dbReference>
<dbReference type="SUPFAM" id="SSF51735">
    <property type="entry name" value="NAD(P)-binding Rossmann-fold domains"/>
    <property type="match status" value="1"/>
</dbReference>
<dbReference type="EMBL" id="FZOD01000055">
    <property type="protein sequence ID" value="SNT52671.1"/>
    <property type="molecule type" value="Genomic_DNA"/>
</dbReference>
<dbReference type="InterPro" id="IPR036291">
    <property type="entry name" value="NAD(P)-bd_dom_sf"/>
</dbReference>
<dbReference type="InterPro" id="IPR051122">
    <property type="entry name" value="SDR_DHRS6-like"/>
</dbReference>
<dbReference type="Proteomes" id="UP000198282">
    <property type="component" value="Unassembled WGS sequence"/>
</dbReference>
<dbReference type="Gene3D" id="3.40.50.720">
    <property type="entry name" value="NAD(P)-binding Rossmann-like Domain"/>
    <property type="match status" value="1"/>
</dbReference>
<proteinExistence type="inferred from homology"/>
<evidence type="ECO:0008006" key="6">
    <source>
        <dbReference type="Google" id="ProtNLM"/>
    </source>
</evidence>
<protein>
    <recommendedName>
        <fullName evidence="6">Short-chain dehydrogenase</fullName>
    </recommendedName>
</protein>
<gene>
    <name evidence="4" type="ORF">SAMN05216276_105519</name>
</gene>
<evidence type="ECO:0000313" key="5">
    <source>
        <dbReference type="Proteomes" id="UP000198282"/>
    </source>
</evidence>
<evidence type="ECO:0000313" key="4">
    <source>
        <dbReference type="EMBL" id="SNT52671.1"/>
    </source>
</evidence>
<keyword evidence="2" id="KW-0560">Oxidoreductase</keyword>
<dbReference type="GO" id="GO:0016491">
    <property type="term" value="F:oxidoreductase activity"/>
    <property type="evidence" value="ECO:0007669"/>
    <property type="project" value="UniProtKB-KW"/>
</dbReference>
<organism evidence="4 5">
    <name type="scientific">Streptosporangium subroseum</name>
    <dbReference type="NCBI Taxonomy" id="106412"/>
    <lineage>
        <taxon>Bacteria</taxon>
        <taxon>Bacillati</taxon>
        <taxon>Actinomycetota</taxon>
        <taxon>Actinomycetes</taxon>
        <taxon>Streptosporangiales</taxon>
        <taxon>Streptosporangiaceae</taxon>
        <taxon>Streptosporangium</taxon>
    </lineage>
</organism>
<dbReference type="PRINTS" id="PR00081">
    <property type="entry name" value="GDHRDH"/>
</dbReference>
<comment type="similarity">
    <text evidence="1">Belongs to the short-chain dehydrogenases/reductases (SDR) family.</text>
</comment>
<accession>A0A239NCM7</accession>
<dbReference type="Pfam" id="PF13561">
    <property type="entry name" value="adh_short_C2"/>
    <property type="match status" value="1"/>
</dbReference>
<dbReference type="OrthoDB" id="8959163at2"/>
<dbReference type="NCBIfam" id="NF004779">
    <property type="entry name" value="PRK06125.1"/>
    <property type="match status" value="1"/>
</dbReference>
<evidence type="ECO:0000256" key="3">
    <source>
        <dbReference type="ARBA" id="ARBA00023027"/>
    </source>
</evidence>
<dbReference type="AlphaFoldDB" id="A0A239NCM7"/>
<dbReference type="PANTHER" id="PTHR43477:SF4">
    <property type="entry name" value="DEHYDROGENASE_REDUCTASE SDR FAMILY MEMBER 6"/>
    <property type="match status" value="1"/>
</dbReference>
<name>A0A239NCM7_9ACTN</name>
<evidence type="ECO:0000256" key="2">
    <source>
        <dbReference type="ARBA" id="ARBA00023002"/>
    </source>
</evidence>
<dbReference type="InterPro" id="IPR002347">
    <property type="entry name" value="SDR_fam"/>
</dbReference>
<evidence type="ECO:0000256" key="1">
    <source>
        <dbReference type="ARBA" id="ARBA00006484"/>
    </source>
</evidence>
<sequence length="257" mass="27473">MDLNLRGRSALVTGASRGIGAATAEVLAEEGCALHLAARNVSALESLAGRLRTVYGVDVRTHPVDLRQQEDLTALAGAVSDIDILVNNAGDIPGGTIEMVDEETWRHAWELKVFGYINLTRLVYARMKSRQRGVIVNNIGNAGERVDSKYITGSTGNAALMAFTRALGGRSLEDGIRVVGVNPGPVATDRILNFLKSRAHSRFGDEGRYSELTSQYPLGRPATPREIADLIVFLASDRSGYTSGAVFTVDGGLSAMV</sequence>
<dbReference type="RefSeq" id="WP_089211891.1">
    <property type="nucleotide sequence ID" value="NZ_FZOD01000055.1"/>
</dbReference>
<reference evidence="4 5" key="1">
    <citation type="submission" date="2017-06" db="EMBL/GenBank/DDBJ databases">
        <authorList>
            <person name="Kim H.J."/>
            <person name="Triplett B.A."/>
        </authorList>
    </citation>
    <scope>NUCLEOTIDE SEQUENCE [LARGE SCALE GENOMIC DNA]</scope>
    <source>
        <strain evidence="4 5">CGMCC 4.2132</strain>
    </source>
</reference>